<keyword evidence="3" id="KW-1185">Reference proteome</keyword>
<gene>
    <name evidence="2" type="ORF">PoB_006205200</name>
</gene>
<evidence type="ECO:0000313" key="2">
    <source>
        <dbReference type="EMBL" id="GFO35547.1"/>
    </source>
</evidence>
<feature type="compositionally biased region" description="Polar residues" evidence="1">
    <location>
        <begin position="1"/>
        <end position="13"/>
    </location>
</feature>
<sequence>MIKSFSAVNSSSILPRPSRRESPHAGECALKSPSTRKGFGSCSKSSARESFETGELGGRYREQTVRVFSRLIVAAAACRPVFKSISEKTGSVSDEEGRLAPGGPTLREKQSVTPGWHLALPKPAFLQGHNSRLRSIQQ</sequence>
<protein>
    <submittedName>
        <fullName evidence="2">Uncharacterized protein</fullName>
    </submittedName>
</protein>
<comment type="caution">
    <text evidence="2">The sequence shown here is derived from an EMBL/GenBank/DDBJ whole genome shotgun (WGS) entry which is preliminary data.</text>
</comment>
<accession>A0AAV4CUF5</accession>
<dbReference type="AlphaFoldDB" id="A0AAV4CUF5"/>
<proteinExistence type="predicted"/>
<evidence type="ECO:0000313" key="3">
    <source>
        <dbReference type="Proteomes" id="UP000735302"/>
    </source>
</evidence>
<feature type="region of interest" description="Disordered" evidence="1">
    <location>
        <begin position="1"/>
        <end position="56"/>
    </location>
</feature>
<organism evidence="2 3">
    <name type="scientific">Plakobranchus ocellatus</name>
    <dbReference type="NCBI Taxonomy" id="259542"/>
    <lineage>
        <taxon>Eukaryota</taxon>
        <taxon>Metazoa</taxon>
        <taxon>Spiralia</taxon>
        <taxon>Lophotrochozoa</taxon>
        <taxon>Mollusca</taxon>
        <taxon>Gastropoda</taxon>
        <taxon>Heterobranchia</taxon>
        <taxon>Euthyneura</taxon>
        <taxon>Panpulmonata</taxon>
        <taxon>Sacoglossa</taxon>
        <taxon>Placobranchoidea</taxon>
        <taxon>Plakobranchidae</taxon>
        <taxon>Plakobranchus</taxon>
    </lineage>
</organism>
<feature type="region of interest" description="Disordered" evidence="1">
    <location>
        <begin position="88"/>
        <end position="110"/>
    </location>
</feature>
<evidence type="ECO:0000256" key="1">
    <source>
        <dbReference type="SAM" id="MobiDB-lite"/>
    </source>
</evidence>
<dbReference type="Proteomes" id="UP000735302">
    <property type="component" value="Unassembled WGS sequence"/>
</dbReference>
<reference evidence="2 3" key="1">
    <citation type="journal article" date="2021" name="Elife">
        <title>Chloroplast acquisition without the gene transfer in kleptoplastic sea slugs, Plakobranchus ocellatus.</title>
        <authorList>
            <person name="Maeda T."/>
            <person name="Takahashi S."/>
            <person name="Yoshida T."/>
            <person name="Shimamura S."/>
            <person name="Takaki Y."/>
            <person name="Nagai Y."/>
            <person name="Toyoda A."/>
            <person name="Suzuki Y."/>
            <person name="Arimoto A."/>
            <person name="Ishii H."/>
            <person name="Satoh N."/>
            <person name="Nishiyama T."/>
            <person name="Hasebe M."/>
            <person name="Maruyama T."/>
            <person name="Minagawa J."/>
            <person name="Obokata J."/>
            <person name="Shigenobu S."/>
        </authorList>
    </citation>
    <scope>NUCLEOTIDE SEQUENCE [LARGE SCALE GENOMIC DNA]</scope>
</reference>
<name>A0AAV4CUF5_9GAST</name>
<dbReference type="EMBL" id="BLXT01006999">
    <property type="protein sequence ID" value="GFO35547.1"/>
    <property type="molecule type" value="Genomic_DNA"/>
</dbReference>